<dbReference type="SUPFAM" id="SSF48452">
    <property type="entry name" value="TPR-like"/>
    <property type="match status" value="1"/>
</dbReference>
<feature type="binding site" evidence="8">
    <location>
        <position position="289"/>
    </location>
    <ligand>
        <name>a protein</name>
        <dbReference type="ChEBI" id="CHEBI:16541"/>
    </ligand>
    <ligandPart>
        <name>N-terminal L-methionine residue</name>
        <dbReference type="ChEBI" id="CHEBI:64731"/>
    </ligandPart>
</feature>
<dbReference type="Pfam" id="PF15801">
    <property type="entry name" value="zf-C6H2"/>
    <property type="match status" value="1"/>
</dbReference>
<protein>
    <recommendedName>
        <fullName evidence="11">Methionine aminopeptidase</fullName>
        <ecNumber evidence="11">3.4.11.18</ecNumber>
    </recommendedName>
</protein>
<accession>A0A2P6NE02</accession>
<evidence type="ECO:0000256" key="8">
    <source>
        <dbReference type="HAMAP-Rule" id="MF_03174"/>
    </source>
</evidence>
<reference evidence="15 16" key="1">
    <citation type="journal article" date="2018" name="Genome Biol. Evol.">
        <title>Multiple Roots of Fruiting Body Formation in Amoebozoa.</title>
        <authorList>
            <person name="Hillmann F."/>
            <person name="Forbes G."/>
            <person name="Novohradska S."/>
            <person name="Ferling I."/>
            <person name="Riege K."/>
            <person name="Groth M."/>
            <person name="Westermann M."/>
            <person name="Marz M."/>
            <person name="Spaller T."/>
            <person name="Winckler T."/>
            <person name="Schaap P."/>
            <person name="Glockner G."/>
        </authorList>
    </citation>
    <scope>NUCLEOTIDE SEQUENCE [LARGE SCALE GENOMIC DNA]</scope>
    <source>
        <strain evidence="15 16">Jena</strain>
    </source>
</reference>
<feature type="binding site" evidence="8">
    <location>
        <position position="315"/>
    </location>
    <ligand>
        <name>Zn(2+)</name>
        <dbReference type="ChEBI" id="CHEBI:29105"/>
        <label>4</label>
        <note>catalytic</note>
    </ligand>
</feature>
<name>A0A2P6NE02_9EUKA</name>
<keyword evidence="4 8" id="KW-0479">Metal-binding</keyword>
<dbReference type="GO" id="GO:0006508">
    <property type="term" value="P:proteolysis"/>
    <property type="evidence" value="ECO:0007669"/>
    <property type="project" value="UniProtKB-KW"/>
</dbReference>
<dbReference type="SUPFAM" id="SSF55920">
    <property type="entry name" value="Creatinase/aminopeptidase"/>
    <property type="match status" value="1"/>
</dbReference>
<feature type="compositionally biased region" description="Low complexity" evidence="13">
    <location>
        <begin position="426"/>
        <end position="445"/>
    </location>
</feature>
<evidence type="ECO:0000256" key="6">
    <source>
        <dbReference type="ARBA" id="ARBA00022801"/>
    </source>
</evidence>
<comment type="cofactor">
    <cofactor evidence="8">
        <name>Zn(2+)</name>
        <dbReference type="ChEBI" id="CHEBI:29105"/>
    </cofactor>
    <cofactor evidence="8">
        <name>Co(2+)</name>
        <dbReference type="ChEBI" id="CHEBI:48828"/>
    </cofactor>
    <cofactor evidence="8">
        <name>Mn(2+)</name>
        <dbReference type="ChEBI" id="CHEBI:29035"/>
    </cofactor>
    <cofactor evidence="8">
        <name>Fe(2+)</name>
        <dbReference type="ChEBI" id="CHEBI:29033"/>
    </cofactor>
    <text evidence="8">Binds 2 divalent metal cations per subunit. Has a high-affinity and a low affinity metal-binding site. The true nature of the physiological cofactor is under debate. The enzyme is active with zinc, cobalt, manganese or divalent iron ions. Has high activity with zinc; zinc cofactor is transferred into the active site region by the ZNG1 zinc chaperone.</text>
</comment>
<dbReference type="STRING" id="1890364.A0A2P6NE02"/>
<comment type="catalytic activity">
    <reaction evidence="8 11">
        <text>Release of N-terminal amino acids, preferentially methionine, from peptides and arylamides.</text>
        <dbReference type="EC" id="3.4.11.18"/>
    </reaction>
</comment>
<dbReference type="InParanoid" id="A0A2P6NE02"/>
<dbReference type="PRINTS" id="PR00599">
    <property type="entry name" value="MAPEPTIDASE"/>
</dbReference>
<evidence type="ECO:0000256" key="10">
    <source>
        <dbReference type="PROSITE-ProRule" id="PRU01357"/>
    </source>
</evidence>
<dbReference type="CDD" id="cd01086">
    <property type="entry name" value="MetAP1"/>
    <property type="match status" value="1"/>
</dbReference>
<proteinExistence type="inferred from homology"/>
<evidence type="ECO:0000256" key="9">
    <source>
        <dbReference type="PROSITE-ProRule" id="PRU00339"/>
    </source>
</evidence>
<dbReference type="InterPro" id="IPR001714">
    <property type="entry name" value="Pept_M24_MAP"/>
</dbReference>
<keyword evidence="2 8" id="KW-0963">Cytoplasm</keyword>
<organism evidence="15 16">
    <name type="scientific">Planoprotostelium fungivorum</name>
    <dbReference type="NCBI Taxonomy" id="1890364"/>
    <lineage>
        <taxon>Eukaryota</taxon>
        <taxon>Amoebozoa</taxon>
        <taxon>Evosea</taxon>
        <taxon>Variosea</taxon>
        <taxon>Cavosteliida</taxon>
        <taxon>Cavosteliaceae</taxon>
        <taxon>Planoprotostelium</taxon>
    </lineage>
</organism>
<keyword evidence="12" id="KW-0175">Coiled coil</keyword>
<feature type="repeat" description="TPR" evidence="9">
    <location>
        <begin position="1014"/>
        <end position="1047"/>
    </location>
</feature>
<sequence>MSKCQRKDCEKSSTLQCPKCVTLRLPPAYFCSQECFRAAWPTHKDEHTVKNLSVLQAMLNEASSQESKFGGFSFTGKLRPGKVSPMSVVPANIAKPDYADDGEPVSERKSRNSSNIVIHTPQQIEKIKKCCKLAREVLDIAGKSVRVGITTDEIDKIVFNACIERNSYPSPLNYRNFPKSCCTSVNEVICHGIPDDRKLEDGDIVNIDISLYHDGVHSDVNETFLVGNVDENGRKLVRVSREALEHAIAAVKPGFLYRDVGGVIAKHVHANGFSIDRTYCGHGINELFHTAPNIPHYAKNKAVGVMKAGHIFTIEPMINEGINGTEHWPDNWTAVTKDGKRSAQFEHTLLVTETGCEVPIVWNASLSSVISTFEDRQLNVKSPAYPELSVIKPSVNIHTFGADDDMPALISTDEEDDGPPVKKPPVKATAKTAPVKAAVKTANVPRATPVSTSAKPTTNPKSTPPVVSKTVNNENKGKVTETAKTNSKAPPTTKAPEKSSAPPAANKPTPAPAPIPNKTNATEAKKYRPGKLGPPVKWSGPLPPLPHLVLTDSSEDGSLSNYDGSTVSEDSEWEVPDLLDSSDQDLPALVESGDESEGFSEEEPVMKKVKRPEVSTKAKASNNPFPNAKQGTKPKAPPPEDDDDEPPPLADSSEDEEDHQCKKTNPVTSDRDKPSVSTAKPPVKSAAQATPSVQQPTVKTHTPAPTPTPPVTDNKIKLEANKNKSESDNKPRFEFVSPEKASAIQFPAMTATKDTSGKTTTTPTSTASTTTKKVESDEDVPSLVASDEGSSGEDEDDIKLPVLIDSTTDEEANEVTPNEKQETPPPAPNKVPSTQTTTSQNVTTPPTNVTTSVTAPTTNTTTNITAPTNITTPSTSVTAPPTNSTRPDTLTSEAPPVKSDAPVESVQEASDDEPPMLISSEEEEVKRNTFRAPDSEDDEIPALVSSSDEEESQAQKENKETAIKEPIVLSRHLEDILDDELIEMDVTEMVVKAAEDQRIVALQEKMREAKLNEAEQYKQAANELLQEEKYTLALKYYTKAIECNPKKAIYWSNRAWTHIKECNYGAAISDATHALLLDESYVKSNYRRALALMEVDRHRDAITDLLLVIAENPDDKTAIGKLRQCEEHIKKTTFGRAIATLEAKKRPPPPYAVKTMSPGTWFDGGVLKLRCLVGRYMAKEAERDLNAVAPLLRDLPSGYYTMAIMDDLRENNLMKMESDYYRRLFAQKRDDPLLRDPTLNMIDVHDNLDLFYLETDPDFDNIPRLLCKRTNRRKFTPSPGVNTSPQSQMAELSIVDRDAFISNFNLFTEGQLTKLNWNNVLVAGGSVMACLAPAPPGNLKSYYHSYAYRSSDIDMFIYGLSVQEANAKLLEIYSQLTNNSVSGSVAFRSKHTITIASGYPQRHIQIVLRLYKSPAEVLMGFDVDSCAVGFDGVKVWMDPRCARALKYEINLIDLTRRSPSYEYRLHKYAKRGFSVGVPGLDMGKVQAKIPYYPTGLARLLSLDRGTLWDRMYTTKMDHDKQREKEMVKFNTKSISDYSLIHIPYGPNWGTEGITNYVASLNDRADDWYYRMVTCQPPRASGITFCSYGTMEQAIDRPISNSAEVETQRWEDDTSTIVLKEITKHNMWLTENPGRQGLLSGSFYPSTDDQADWEKGVYESIDSGKT</sequence>
<evidence type="ECO:0000256" key="13">
    <source>
        <dbReference type="SAM" id="MobiDB-lite"/>
    </source>
</evidence>
<dbReference type="SMART" id="SM00028">
    <property type="entry name" value="TPR"/>
    <property type="match status" value="3"/>
</dbReference>
<feature type="binding site" evidence="8">
    <location>
        <position position="346"/>
    </location>
    <ligand>
        <name>Zn(2+)</name>
        <dbReference type="ChEBI" id="CHEBI:29105"/>
        <label>4</label>
        <note>catalytic</note>
    </ligand>
</feature>
<dbReference type="InterPro" id="IPR019734">
    <property type="entry name" value="TPR_rpt"/>
</dbReference>
<dbReference type="InterPro" id="IPR036005">
    <property type="entry name" value="Creatinase/aminopeptidase-like"/>
</dbReference>
<feature type="compositionally biased region" description="Polar residues" evidence="13">
    <location>
        <begin position="449"/>
        <end position="461"/>
    </location>
</feature>
<evidence type="ECO:0000256" key="5">
    <source>
        <dbReference type="ARBA" id="ARBA00022771"/>
    </source>
</evidence>
<dbReference type="PROSITE" id="PS52013">
    <property type="entry name" value="ZF_C6H2"/>
    <property type="match status" value="1"/>
</dbReference>
<feature type="binding site" evidence="8">
    <location>
        <position position="282"/>
    </location>
    <ligand>
        <name>Zn(2+)</name>
        <dbReference type="ChEBI" id="CHEBI:29105"/>
        <label>4</label>
        <note>catalytic</note>
    </ligand>
</feature>
<evidence type="ECO:0000256" key="7">
    <source>
        <dbReference type="ARBA" id="ARBA00022833"/>
    </source>
</evidence>
<dbReference type="GO" id="GO:0005829">
    <property type="term" value="C:cytosol"/>
    <property type="evidence" value="ECO:0007669"/>
    <property type="project" value="TreeGrafter"/>
</dbReference>
<dbReference type="GO" id="GO:0008270">
    <property type="term" value="F:zinc ion binding"/>
    <property type="evidence" value="ECO:0007669"/>
    <property type="project" value="UniProtKB-KW"/>
</dbReference>
<dbReference type="Gene3D" id="3.90.230.10">
    <property type="entry name" value="Creatinase/methionine aminopeptidase superfamily"/>
    <property type="match status" value="1"/>
</dbReference>
<dbReference type="InterPro" id="IPR002467">
    <property type="entry name" value="Pept_M24A_MAP1"/>
</dbReference>
<feature type="region of interest" description="Disordered" evidence="13">
    <location>
        <begin position="406"/>
        <end position="961"/>
    </location>
</feature>
<keyword evidence="7" id="KW-0862">Zinc</keyword>
<dbReference type="PROSITE" id="PS00680">
    <property type="entry name" value="MAP_1"/>
    <property type="match status" value="1"/>
</dbReference>
<dbReference type="NCBIfam" id="TIGR00500">
    <property type="entry name" value="met_pdase_I"/>
    <property type="match status" value="1"/>
</dbReference>
<evidence type="ECO:0000256" key="11">
    <source>
        <dbReference type="RuleBase" id="RU003653"/>
    </source>
</evidence>
<feature type="compositionally biased region" description="Low complexity" evidence="13">
    <location>
        <begin position="498"/>
        <end position="508"/>
    </location>
</feature>
<keyword evidence="5 10" id="KW-0863">Zinc-finger</keyword>
<dbReference type="InterPro" id="IPR000994">
    <property type="entry name" value="Pept_M24"/>
</dbReference>
<comment type="subcellular location">
    <subcellularLocation>
        <location evidence="8">Cytoplasm</location>
    </subcellularLocation>
</comment>
<gene>
    <name evidence="15" type="ORF">PROFUN_10432</name>
</gene>
<feature type="compositionally biased region" description="Acidic residues" evidence="13">
    <location>
        <begin position="639"/>
        <end position="658"/>
    </location>
</feature>
<dbReference type="PANTHER" id="PTHR43330">
    <property type="entry name" value="METHIONINE AMINOPEPTIDASE"/>
    <property type="match status" value="1"/>
</dbReference>
<feature type="compositionally biased region" description="Acidic residues" evidence="13">
    <location>
        <begin position="592"/>
        <end position="603"/>
    </location>
</feature>
<dbReference type="OrthoDB" id="20020at2759"/>
<feature type="compositionally biased region" description="Basic and acidic residues" evidence="13">
    <location>
        <begin position="714"/>
        <end position="733"/>
    </location>
</feature>
<dbReference type="Gene3D" id="1.25.40.10">
    <property type="entry name" value="Tetratricopeptide repeat domain"/>
    <property type="match status" value="1"/>
</dbReference>
<evidence type="ECO:0000256" key="12">
    <source>
        <dbReference type="SAM" id="Coils"/>
    </source>
</evidence>
<feature type="binding site" evidence="8">
    <location>
        <position position="191"/>
    </location>
    <ligand>
        <name>a protein</name>
        <dbReference type="ChEBI" id="CHEBI:16541"/>
    </ligand>
    <ligandPart>
        <name>N-terminal L-methionine residue</name>
        <dbReference type="ChEBI" id="CHEBI:64731"/>
    </ligandPart>
</feature>
<evidence type="ECO:0000259" key="14">
    <source>
        <dbReference type="PROSITE" id="PS52013"/>
    </source>
</evidence>
<feature type="binding site" evidence="8">
    <location>
        <position position="219"/>
    </location>
    <ligand>
        <name>Zn(2+)</name>
        <dbReference type="ChEBI" id="CHEBI:29105"/>
        <label>4</label>
        <note>catalytic</note>
    </ligand>
</feature>
<comment type="subunit">
    <text evidence="8">Associates with the 60S ribosomal subunit of the 80S translational complex.</text>
</comment>
<evidence type="ECO:0000256" key="2">
    <source>
        <dbReference type="ARBA" id="ARBA00022490"/>
    </source>
</evidence>
<dbReference type="GO" id="GO:0070006">
    <property type="term" value="F:metalloaminopeptidase activity"/>
    <property type="evidence" value="ECO:0007669"/>
    <property type="project" value="UniProtKB-UniRule"/>
</dbReference>
<feature type="domain" description="C6H2-type" evidence="14">
    <location>
        <begin position="1"/>
        <end position="54"/>
    </location>
</feature>
<dbReference type="PANTHER" id="PTHR43330:SF7">
    <property type="entry name" value="METHIONINE AMINOPEPTIDASE 1"/>
    <property type="match status" value="1"/>
</dbReference>
<dbReference type="GO" id="GO:0004239">
    <property type="term" value="F:initiator methionyl aminopeptidase activity"/>
    <property type="evidence" value="ECO:0007669"/>
    <property type="project" value="UniProtKB-UniRule"/>
</dbReference>
<evidence type="ECO:0000256" key="3">
    <source>
        <dbReference type="ARBA" id="ARBA00022670"/>
    </source>
</evidence>
<feature type="binding site" evidence="8">
    <location>
        <position position="346"/>
    </location>
    <ligand>
        <name>Zn(2+)</name>
        <dbReference type="ChEBI" id="CHEBI:29105"/>
        <label>3</label>
    </ligand>
</feature>
<dbReference type="Proteomes" id="UP000241769">
    <property type="component" value="Unassembled WGS sequence"/>
</dbReference>
<comment type="caution">
    <text evidence="15">The sequence shown here is derived from an EMBL/GenBank/DDBJ whole genome shotgun (WGS) entry which is preliminary data.</text>
</comment>
<dbReference type="PROSITE" id="PS50005">
    <property type="entry name" value="TPR"/>
    <property type="match status" value="1"/>
</dbReference>
<feature type="coiled-coil region" evidence="12">
    <location>
        <begin position="992"/>
        <end position="1027"/>
    </location>
</feature>
<dbReference type="InterPro" id="IPR011990">
    <property type="entry name" value="TPR-like_helical_dom_sf"/>
</dbReference>
<dbReference type="EC" id="3.4.11.18" evidence="11"/>
<feature type="binding site" evidence="8">
    <location>
        <position position="219"/>
    </location>
    <ligand>
        <name>Zn(2+)</name>
        <dbReference type="ChEBI" id="CHEBI:29105"/>
        <label>3</label>
    </ligand>
</feature>
<evidence type="ECO:0000313" key="16">
    <source>
        <dbReference type="Proteomes" id="UP000241769"/>
    </source>
</evidence>
<comment type="similarity">
    <text evidence="8 10">Belongs to the peptidase M24A family. Methionine aminopeptidase type 1 subfamily.</text>
</comment>
<feature type="compositionally biased region" description="Low complexity" evidence="13">
    <location>
        <begin position="831"/>
        <end position="885"/>
    </location>
</feature>
<evidence type="ECO:0000256" key="1">
    <source>
        <dbReference type="ARBA" id="ARBA00022438"/>
    </source>
</evidence>
<keyword evidence="3 8" id="KW-0645">Protease</keyword>
<evidence type="ECO:0000313" key="15">
    <source>
        <dbReference type="EMBL" id="PRP82161.1"/>
    </source>
</evidence>
<dbReference type="HAMAP" id="MF_01974">
    <property type="entry name" value="MetAP_1"/>
    <property type="match status" value="1"/>
</dbReference>
<feature type="compositionally biased region" description="Acidic residues" evidence="13">
    <location>
        <begin position="569"/>
        <end position="583"/>
    </location>
</feature>
<keyword evidence="9" id="KW-0802">TPR repeat</keyword>
<feature type="binding site" evidence="8">
    <location>
        <position position="208"/>
    </location>
    <ligand>
        <name>Zn(2+)</name>
        <dbReference type="ChEBI" id="CHEBI:29105"/>
        <label>3</label>
    </ligand>
</feature>
<dbReference type="InterPro" id="IPR031615">
    <property type="entry name" value="Zfn-C6H2"/>
</dbReference>
<feature type="compositionally biased region" description="Polar residues" evidence="13">
    <location>
        <begin position="556"/>
        <end position="568"/>
    </location>
</feature>
<feature type="compositionally biased region" description="Acidic residues" evidence="13">
    <location>
        <begin position="406"/>
        <end position="418"/>
    </location>
</feature>
<keyword evidence="1 8" id="KW-0031">Aminopeptidase</keyword>
<comment type="cofactor">
    <cofactor evidence="11">
        <name>Co(2+)</name>
        <dbReference type="ChEBI" id="CHEBI:48828"/>
    </cofactor>
    <cofactor evidence="11">
        <name>Zn(2+)</name>
        <dbReference type="ChEBI" id="CHEBI:29105"/>
    </cofactor>
    <cofactor evidence="11">
        <name>Mn(2+)</name>
        <dbReference type="ChEBI" id="CHEBI:29035"/>
    </cofactor>
    <cofactor evidence="11">
        <name>Fe(2+)</name>
        <dbReference type="ChEBI" id="CHEBI:29033"/>
    </cofactor>
    <text evidence="11">Binds 2 divalent metal cations per subunit. Has a high-affinity and a low affinity metal-binding site. The true nature of the physiological cofactor is under debate. The enzyme is active with cobalt, zinc, manganese or divalent iron ions.</text>
</comment>
<feature type="compositionally biased region" description="Low complexity" evidence="13">
    <location>
        <begin position="750"/>
        <end position="771"/>
    </location>
</feature>
<keyword evidence="6 8" id="KW-0378">Hydrolase</keyword>
<dbReference type="Pfam" id="PF00557">
    <property type="entry name" value="Peptidase_M24"/>
    <property type="match status" value="1"/>
</dbReference>
<comment type="function">
    <text evidence="8 11">Cotranslationally removes the N-terminal methionine from nascent proteins. The N-terminal methionine is often cleaved when the second residue in the primary sequence is small and uncharged (Met-Ala-, Cys, Gly, Pro, Ser, Thr, or Val).</text>
</comment>
<evidence type="ECO:0000256" key="4">
    <source>
        <dbReference type="ARBA" id="ARBA00022723"/>
    </source>
</evidence>
<keyword evidence="16" id="KW-1185">Reference proteome</keyword>
<dbReference type="EMBL" id="MDYQ01000109">
    <property type="protein sequence ID" value="PRP82161.1"/>
    <property type="molecule type" value="Genomic_DNA"/>
</dbReference>